<dbReference type="RefSeq" id="WP_200338701.1">
    <property type="nucleotide sequence ID" value="NZ_NRRL01000001.1"/>
</dbReference>
<dbReference type="EMBL" id="NRRL01000001">
    <property type="protein sequence ID" value="MBK1666648.1"/>
    <property type="molecule type" value="Genomic_DNA"/>
</dbReference>
<protein>
    <submittedName>
        <fullName evidence="1">Uncharacterized protein</fullName>
    </submittedName>
</protein>
<gene>
    <name evidence="1" type="ORF">CKO28_01140</name>
</gene>
<evidence type="ECO:0000313" key="1">
    <source>
        <dbReference type="EMBL" id="MBK1666648.1"/>
    </source>
</evidence>
<sequence>MDRKDSAIAKEFESHEVQEVISRTWTFSRPDSWIMGCKITWTPGLLHLGGDIGELTVTHHHALRDLWSGIAWIAGADFDYLMEKTDAERQFDQDVTVAQIVAMANEEALPCAQQTKTFVSAPYAPLA</sequence>
<comment type="caution">
    <text evidence="1">The sequence shown here is derived from an EMBL/GenBank/DDBJ whole genome shotgun (WGS) entry which is preliminary data.</text>
</comment>
<dbReference type="Proteomes" id="UP001296873">
    <property type="component" value="Unassembled WGS sequence"/>
</dbReference>
<accession>A0ABS1DAL6</accession>
<proteinExistence type="predicted"/>
<name>A0ABS1DAL6_9PROT</name>
<reference evidence="1 2" key="1">
    <citation type="journal article" date="2020" name="Microorganisms">
        <title>Osmotic Adaptation and Compatible Solute Biosynthesis of Phototrophic Bacteria as Revealed from Genome Analyses.</title>
        <authorList>
            <person name="Imhoff J.F."/>
            <person name="Rahn T."/>
            <person name="Kunzel S."/>
            <person name="Keller A."/>
            <person name="Neulinger S.C."/>
        </authorList>
    </citation>
    <scope>NUCLEOTIDE SEQUENCE [LARGE SCALE GENOMIC DNA]</scope>
    <source>
        <strain evidence="1 2">DSM 9895</strain>
    </source>
</reference>
<evidence type="ECO:0000313" key="2">
    <source>
        <dbReference type="Proteomes" id="UP001296873"/>
    </source>
</evidence>
<keyword evidence="2" id="KW-1185">Reference proteome</keyword>
<organism evidence="1 2">
    <name type="scientific">Rhodovibrio sodomensis</name>
    <dbReference type="NCBI Taxonomy" id="1088"/>
    <lineage>
        <taxon>Bacteria</taxon>
        <taxon>Pseudomonadati</taxon>
        <taxon>Pseudomonadota</taxon>
        <taxon>Alphaproteobacteria</taxon>
        <taxon>Rhodospirillales</taxon>
        <taxon>Rhodovibrionaceae</taxon>
        <taxon>Rhodovibrio</taxon>
    </lineage>
</organism>